<proteinExistence type="predicted"/>
<dbReference type="EMBL" id="MN740633">
    <property type="protein sequence ID" value="QHU36212.1"/>
    <property type="molecule type" value="Genomic_DNA"/>
</dbReference>
<accession>A0A6C0M422</accession>
<evidence type="ECO:0000313" key="1">
    <source>
        <dbReference type="EMBL" id="QHU36212.1"/>
    </source>
</evidence>
<reference evidence="1" key="1">
    <citation type="journal article" date="2020" name="Nature">
        <title>Giant virus diversity and host interactions through global metagenomics.</title>
        <authorList>
            <person name="Schulz F."/>
            <person name="Roux S."/>
            <person name="Paez-Espino D."/>
            <person name="Jungbluth S."/>
            <person name="Walsh D.A."/>
            <person name="Denef V.J."/>
            <person name="McMahon K.D."/>
            <person name="Konstantinidis K.T."/>
            <person name="Eloe-Fadrosh E.A."/>
            <person name="Kyrpides N.C."/>
            <person name="Woyke T."/>
        </authorList>
    </citation>
    <scope>NUCLEOTIDE SEQUENCE</scope>
    <source>
        <strain evidence="1">GVMAG-S-1035124-57</strain>
    </source>
</reference>
<name>A0A6C0M422_9ZZZZ</name>
<organism evidence="1">
    <name type="scientific">viral metagenome</name>
    <dbReference type="NCBI Taxonomy" id="1070528"/>
    <lineage>
        <taxon>unclassified sequences</taxon>
        <taxon>metagenomes</taxon>
        <taxon>organismal metagenomes</taxon>
    </lineage>
</organism>
<protein>
    <submittedName>
        <fullName evidence="1">Uncharacterized protein</fullName>
    </submittedName>
</protein>
<dbReference type="AlphaFoldDB" id="A0A6C0M422"/>
<sequence length="51" mass="5974">MDHNETQLEAYYAQLTPFEQRTCDIARDHLGSSFDLARSNGFLRWIGKNKK</sequence>